<dbReference type="PANTHER" id="PTHR19212">
    <property type="entry name" value="LEUCINE RICH REPEAT IN FLII INTERACTING PROTEIN"/>
    <property type="match status" value="1"/>
</dbReference>
<feature type="coiled-coil region" evidence="5">
    <location>
        <begin position="394"/>
        <end position="484"/>
    </location>
</feature>
<feature type="coiled-coil region" evidence="5">
    <location>
        <begin position="341"/>
        <end position="368"/>
    </location>
</feature>
<dbReference type="Gene3D" id="1.20.5.4090">
    <property type="match status" value="1"/>
</dbReference>
<feature type="compositionally biased region" description="Basic and acidic residues" evidence="6">
    <location>
        <begin position="92"/>
        <end position="102"/>
    </location>
</feature>
<name>A0A6P6CXW0_PTEVA</name>
<evidence type="ECO:0000256" key="3">
    <source>
        <dbReference type="ARBA" id="ARBA00023054"/>
    </source>
</evidence>
<organism evidence="7 8">
    <name type="scientific">Pteropus vampyrus</name>
    <name type="common">Large flying fox</name>
    <dbReference type="NCBI Taxonomy" id="132908"/>
    <lineage>
        <taxon>Eukaryota</taxon>
        <taxon>Metazoa</taxon>
        <taxon>Chordata</taxon>
        <taxon>Craniata</taxon>
        <taxon>Vertebrata</taxon>
        <taxon>Euteleostomi</taxon>
        <taxon>Mammalia</taxon>
        <taxon>Eutheria</taxon>
        <taxon>Laurasiatheria</taxon>
        <taxon>Chiroptera</taxon>
        <taxon>Yinpterochiroptera</taxon>
        <taxon>Pteropodoidea</taxon>
        <taxon>Pteropodidae</taxon>
        <taxon>Pteropodinae</taxon>
        <taxon>Pteropus</taxon>
    </lineage>
</organism>
<dbReference type="AlphaFoldDB" id="A0A6P6CXW0"/>
<dbReference type="InterPro" id="IPR019139">
    <property type="entry name" value="LRRFIP1/2"/>
</dbReference>
<feature type="compositionally biased region" description="Basic and acidic residues" evidence="6">
    <location>
        <begin position="35"/>
        <end position="66"/>
    </location>
</feature>
<evidence type="ECO:0000256" key="2">
    <source>
        <dbReference type="ARBA" id="ARBA00022687"/>
    </source>
</evidence>
<dbReference type="Proteomes" id="UP000515202">
    <property type="component" value="Unplaced"/>
</dbReference>
<evidence type="ECO:0000256" key="4">
    <source>
        <dbReference type="ARBA" id="ARBA00040512"/>
    </source>
</evidence>
<dbReference type="GO" id="GO:0006355">
    <property type="term" value="P:regulation of DNA-templated transcription"/>
    <property type="evidence" value="ECO:0007669"/>
    <property type="project" value="InterPro"/>
</dbReference>
<dbReference type="GeneID" id="105294837"/>
<dbReference type="GO" id="GO:0016055">
    <property type="term" value="P:Wnt signaling pathway"/>
    <property type="evidence" value="ECO:0007669"/>
    <property type="project" value="UniProtKB-KW"/>
</dbReference>
<feature type="region of interest" description="Disordered" evidence="6">
    <location>
        <begin position="35"/>
        <end position="140"/>
    </location>
</feature>
<feature type="compositionally biased region" description="Polar residues" evidence="6">
    <location>
        <begin position="107"/>
        <end position="140"/>
    </location>
</feature>
<protein>
    <recommendedName>
        <fullName evidence="4">Leucine-rich repeat flightless-interacting protein 2</fullName>
    </recommendedName>
</protein>
<gene>
    <name evidence="8" type="primary">LRRFIP2</name>
</gene>
<dbReference type="RefSeq" id="XP_023392148.1">
    <property type="nucleotide sequence ID" value="XM_023536380.1"/>
</dbReference>
<comment type="similarity">
    <text evidence="1">Belongs to the LRRFIP family.</text>
</comment>
<keyword evidence="3 5" id="KW-0175">Coiled coil</keyword>
<reference evidence="8" key="1">
    <citation type="submission" date="2025-08" db="UniProtKB">
        <authorList>
            <consortium name="RefSeq"/>
        </authorList>
    </citation>
    <scope>IDENTIFICATION</scope>
    <source>
        <tissue evidence="8">Kidney</tissue>
    </source>
</reference>
<evidence type="ECO:0000313" key="7">
    <source>
        <dbReference type="Proteomes" id="UP000515202"/>
    </source>
</evidence>
<keyword evidence="7" id="KW-1185">Reference proteome</keyword>
<keyword evidence="2" id="KW-0879">Wnt signaling pathway</keyword>
<evidence type="ECO:0000313" key="8">
    <source>
        <dbReference type="RefSeq" id="XP_023392148.1"/>
    </source>
</evidence>
<evidence type="ECO:0000256" key="5">
    <source>
        <dbReference type="SAM" id="Coils"/>
    </source>
</evidence>
<evidence type="ECO:0000256" key="1">
    <source>
        <dbReference type="ARBA" id="ARBA00008275"/>
    </source>
</evidence>
<dbReference type="FunFam" id="1.20.5.4090:FF:000001">
    <property type="entry name" value="leucine-rich repeat flightless-interacting protein 2 isoform X1"/>
    <property type="match status" value="1"/>
</dbReference>
<proteinExistence type="inferred from homology"/>
<feature type="compositionally biased region" description="Basic residues" evidence="6">
    <location>
        <begin position="67"/>
        <end position="76"/>
    </location>
</feature>
<dbReference type="Pfam" id="PF09738">
    <property type="entry name" value="LRRFIP"/>
    <property type="match status" value="2"/>
</dbReference>
<accession>A0A6P6CXW0</accession>
<feature type="coiled-coil region" evidence="5">
    <location>
        <begin position="195"/>
        <end position="295"/>
    </location>
</feature>
<sequence length="492" mass="56151">MGTPGSGRKRTPVKDRFSAEDEALSNIAREAEARLAAKRAARAEARDIRMRELERQQKEEDSERARYSHRSSHHRPYSGVEEALSIRSLGSHRLDEKSDKQYAENYTRPSSRNSASATTPLSGNSSRRGSGDTSSLIDPDTSLSELRDIYDLKDQIQDVEGRYMQGLKELKESLCEVEEKYKKAMVSNAQLDNEKNNLIYQVDTLKDVIEEQEEQMAEFYRENEEKSKELERQKHMCSVLQHKMDELKECLRQRDELIEALEKQKEYIACLRNERDTLREELADLKETVKTGEKHGLVIIPDGTPNGDVSHEPAVGAIAVVSQEAAQVLESAGEGPLDVRLRKLAGEKEELVSQIRKLKLQLEEERQKCSRSDGTAGDLAALQNGSDLQFIEMQRDANRQISEYKFKLSKAEQDITTLEQSISRLEGQVLRYKTAAENAEKVEDELKAEKRKLQRELRTALDKIEEMEMTNSHLAKRLEKMKANRTALLAQQ</sequence>
<evidence type="ECO:0000256" key="6">
    <source>
        <dbReference type="SAM" id="MobiDB-lite"/>
    </source>
</evidence>
<dbReference type="PANTHER" id="PTHR19212:SF6">
    <property type="entry name" value="LEUCINE-RICH REPEAT FLIGHTLESS-INTERACTING PROTEIN 2"/>
    <property type="match status" value="1"/>
</dbReference>
<dbReference type="CTD" id="9209"/>